<dbReference type="InterPro" id="IPR045584">
    <property type="entry name" value="Pilin-like"/>
</dbReference>
<dbReference type="EMBL" id="JAUHHC010000001">
    <property type="protein sequence ID" value="MDN3918929.1"/>
    <property type="molecule type" value="Genomic_DNA"/>
</dbReference>
<dbReference type="PANTHER" id="PTHR30093">
    <property type="entry name" value="GENERAL SECRETION PATHWAY PROTEIN G"/>
    <property type="match status" value="1"/>
</dbReference>
<dbReference type="Gene3D" id="3.30.700.10">
    <property type="entry name" value="Glycoprotein, Type 4 Pilin"/>
    <property type="match status" value="1"/>
</dbReference>
<dbReference type="PANTHER" id="PTHR30093:SF34">
    <property type="entry name" value="PREPILIN PEPTIDASE-DEPENDENT PROTEIN D"/>
    <property type="match status" value="1"/>
</dbReference>
<keyword evidence="2" id="KW-0488">Methylation</keyword>
<dbReference type="Pfam" id="PF07963">
    <property type="entry name" value="N_methyl"/>
    <property type="match status" value="1"/>
</dbReference>
<keyword evidence="3" id="KW-0472">Membrane</keyword>
<dbReference type="InterPro" id="IPR012902">
    <property type="entry name" value="N_methyl_site"/>
</dbReference>
<comment type="caution">
    <text evidence="4">The sequence shown here is derived from an EMBL/GenBank/DDBJ whole genome shotgun (WGS) entry which is preliminary data.</text>
</comment>
<dbReference type="SUPFAM" id="SSF54523">
    <property type="entry name" value="Pili subunits"/>
    <property type="match status" value="1"/>
</dbReference>
<comment type="similarity">
    <text evidence="1">Belongs to the N-Me-Phe pilin family.</text>
</comment>
<gene>
    <name evidence="4" type="ORF">QWJ38_01435</name>
</gene>
<name>A0ABT8DRK7_9BURK</name>
<dbReference type="Proteomes" id="UP001228044">
    <property type="component" value="Unassembled WGS sequence"/>
</dbReference>
<keyword evidence="3" id="KW-0812">Transmembrane</keyword>
<keyword evidence="3" id="KW-1133">Transmembrane helix</keyword>
<accession>A0ABT8DRK7</accession>
<evidence type="ECO:0000256" key="1">
    <source>
        <dbReference type="ARBA" id="ARBA00005233"/>
    </source>
</evidence>
<evidence type="ECO:0000313" key="5">
    <source>
        <dbReference type="Proteomes" id="UP001228044"/>
    </source>
</evidence>
<dbReference type="NCBIfam" id="TIGR02532">
    <property type="entry name" value="IV_pilin_GFxxxE"/>
    <property type="match status" value="1"/>
</dbReference>
<dbReference type="PROSITE" id="PS00409">
    <property type="entry name" value="PROKAR_NTER_METHYL"/>
    <property type="match status" value="1"/>
</dbReference>
<sequence>MKRVQQGFTLIELMIVVAIIGILAAVAIPAYQNYIKKAAYSEVTSAMGPYKLAVDICYQQADGATSAAKLQTCDAGSAGIPAAPTAVTTGAFNTLTVTDGVIIATPNAVKGIAASETCTFTPVADGNDRLQWTYSGGCLTAGYVKN</sequence>
<evidence type="ECO:0000256" key="3">
    <source>
        <dbReference type="SAM" id="Phobius"/>
    </source>
</evidence>
<reference evidence="4 5" key="1">
    <citation type="submission" date="2023-06" db="EMBL/GenBank/DDBJ databases">
        <title>Pelomonas sp. PFR6 16S ribosomal RNA gene Genome sequencing and assembly.</title>
        <authorList>
            <person name="Woo H."/>
        </authorList>
    </citation>
    <scope>NUCLEOTIDE SEQUENCE [LARGE SCALE GENOMIC DNA]</scope>
    <source>
        <strain evidence="4 5">PFR6</strain>
    </source>
</reference>
<evidence type="ECO:0000256" key="2">
    <source>
        <dbReference type="ARBA" id="ARBA00022481"/>
    </source>
</evidence>
<organism evidence="4 5">
    <name type="scientific">Roseateles violae</name>
    <dbReference type="NCBI Taxonomy" id="3058042"/>
    <lineage>
        <taxon>Bacteria</taxon>
        <taxon>Pseudomonadati</taxon>
        <taxon>Pseudomonadota</taxon>
        <taxon>Betaproteobacteria</taxon>
        <taxon>Burkholderiales</taxon>
        <taxon>Sphaerotilaceae</taxon>
        <taxon>Roseateles</taxon>
    </lineage>
</organism>
<protein>
    <submittedName>
        <fullName evidence="4">Prepilin-type N-terminal cleavage/methylation domain-containing protein</fullName>
    </submittedName>
</protein>
<evidence type="ECO:0000313" key="4">
    <source>
        <dbReference type="EMBL" id="MDN3918929.1"/>
    </source>
</evidence>
<proteinExistence type="inferred from homology"/>
<keyword evidence="5" id="KW-1185">Reference proteome</keyword>
<feature type="transmembrane region" description="Helical" evidence="3">
    <location>
        <begin position="7"/>
        <end position="31"/>
    </location>
</feature>